<protein>
    <recommendedName>
        <fullName evidence="1">Activation-induced cytidine deaminase AID domain-containing protein</fullName>
    </recommendedName>
</protein>
<gene>
    <name evidence="2" type="ORF">ACFS7Z_22535</name>
</gene>
<accession>A0ABW6BZM1</accession>
<dbReference type="RefSeq" id="WP_377489988.1">
    <property type="nucleotide sequence ID" value="NZ_JBHUOX010000025.1"/>
</dbReference>
<dbReference type="EMBL" id="JBHUOX010000025">
    <property type="protein sequence ID" value="MFD3003158.1"/>
    <property type="molecule type" value="Genomic_DNA"/>
</dbReference>
<dbReference type="Gene3D" id="3.40.140.10">
    <property type="entry name" value="Cytidine Deaminase, domain 2"/>
    <property type="match status" value="1"/>
</dbReference>
<dbReference type="PROSITE" id="PS00903">
    <property type="entry name" value="CYT_DCMP_DEAMINASES_1"/>
    <property type="match status" value="1"/>
</dbReference>
<keyword evidence="3" id="KW-1185">Reference proteome</keyword>
<dbReference type="InterPro" id="IPR016192">
    <property type="entry name" value="APOBEC/CMP_deaminase_Zn-bd"/>
</dbReference>
<reference evidence="3" key="1">
    <citation type="journal article" date="2019" name="Int. J. Syst. Evol. Microbiol.">
        <title>The Global Catalogue of Microorganisms (GCM) 10K type strain sequencing project: providing services to taxonomists for standard genome sequencing and annotation.</title>
        <authorList>
            <consortium name="The Broad Institute Genomics Platform"/>
            <consortium name="The Broad Institute Genome Sequencing Center for Infectious Disease"/>
            <person name="Wu L."/>
            <person name="Ma J."/>
        </authorList>
    </citation>
    <scope>NUCLEOTIDE SEQUENCE [LARGE SCALE GENOMIC DNA]</scope>
    <source>
        <strain evidence="3">KCTC 23984</strain>
    </source>
</reference>
<dbReference type="Pfam" id="PF08210">
    <property type="entry name" value="APOBEC_N"/>
    <property type="match status" value="1"/>
</dbReference>
<dbReference type="InterPro" id="IPR013158">
    <property type="entry name" value="AID"/>
</dbReference>
<evidence type="ECO:0000313" key="3">
    <source>
        <dbReference type="Proteomes" id="UP001597641"/>
    </source>
</evidence>
<name>A0ABW6BZM1_9BACT</name>
<evidence type="ECO:0000313" key="2">
    <source>
        <dbReference type="EMBL" id="MFD3003158.1"/>
    </source>
</evidence>
<dbReference type="Proteomes" id="UP001597641">
    <property type="component" value="Unassembled WGS sequence"/>
</dbReference>
<comment type="caution">
    <text evidence="2">The sequence shown here is derived from an EMBL/GenBank/DDBJ whole genome shotgun (WGS) entry which is preliminary data.</text>
</comment>
<sequence length="352" mass="40329">MFNAFLKAPTKRLFNKARPGKKIPTRKDVSPYVASNKRGIPKTRLLAVITLKDRQPAFTIETTVLGKTPHITSGIGGLGGARVAVQSILGKKFVSLPSGGVRGNGGVLFLPQPGSREIRLYAWNVERLSLNRNCSNEQHAEVQFLTWLNKHIQQFPGFVKRIQKIKIYINKSPCNACTEDLCTFIKKHNLERRIFIEWEELYKDKACGSTDVQRLKDCNIKLPKESEIAHETNTLLKRLKLAKQQQHTYLFDQRVHAHNPEAVNRRLERLMNDRKPPASMLSKVFASPHNYARLKRLFQTKIDKGLYSNRKDGGVEVILSFKFNTGWAYGKPVKRLKMIMDRRGGWHYFPVP</sequence>
<evidence type="ECO:0000259" key="1">
    <source>
        <dbReference type="Pfam" id="PF08210"/>
    </source>
</evidence>
<organism evidence="2 3">
    <name type="scientific">Pontibacter toksunensis</name>
    <dbReference type="NCBI Taxonomy" id="1332631"/>
    <lineage>
        <taxon>Bacteria</taxon>
        <taxon>Pseudomonadati</taxon>
        <taxon>Bacteroidota</taxon>
        <taxon>Cytophagia</taxon>
        <taxon>Cytophagales</taxon>
        <taxon>Hymenobacteraceae</taxon>
        <taxon>Pontibacter</taxon>
    </lineage>
</organism>
<proteinExistence type="predicted"/>
<feature type="domain" description="Activation-induced cytidine deaminase AID" evidence="1">
    <location>
        <begin position="132"/>
        <end position="203"/>
    </location>
</feature>